<dbReference type="WBParaSite" id="ACOC_0001099101-mRNA-1">
    <property type="protein sequence ID" value="ACOC_0001099101-mRNA-1"/>
    <property type="gene ID" value="ACOC_0001099101"/>
</dbReference>
<dbReference type="OrthoDB" id="8961796at2759"/>
<organism evidence="3">
    <name type="scientific">Angiostrongylus costaricensis</name>
    <name type="common">Nematode worm</name>
    <dbReference type="NCBI Taxonomy" id="334426"/>
    <lineage>
        <taxon>Eukaryota</taxon>
        <taxon>Metazoa</taxon>
        <taxon>Ecdysozoa</taxon>
        <taxon>Nematoda</taxon>
        <taxon>Chromadorea</taxon>
        <taxon>Rhabditida</taxon>
        <taxon>Rhabditina</taxon>
        <taxon>Rhabditomorpha</taxon>
        <taxon>Strongyloidea</taxon>
        <taxon>Metastrongylidae</taxon>
        <taxon>Angiostrongylus</taxon>
    </lineage>
</organism>
<dbReference type="Proteomes" id="UP000267027">
    <property type="component" value="Unassembled WGS sequence"/>
</dbReference>
<proteinExistence type="predicted"/>
<keyword evidence="2" id="KW-1185">Reference proteome</keyword>
<evidence type="ECO:0000313" key="2">
    <source>
        <dbReference type="Proteomes" id="UP000267027"/>
    </source>
</evidence>
<protein>
    <submittedName>
        <fullName evidence="1 3">Uncharacterized protein</fullName>
    </submittedName>
</protein>
<evidence type="ECO:0000313" key="3">
    <source>
        <dbReference type="WBParaSite" id="ACOC_0001099101-mRNA-1"/>
    </source>
</evidence>
<reference evidence="3" key="1">
    <citation type="submission" date="2017-02" db="UniProtKB">
        <authorList>
            <consortium name="WormBaseParasite"/>
        </authorList>
    </citation>
    <scope>IDENTIFICATION</scope>
</reference>
<gene>
    <name evidence="1" type="ORF">ACOC_LOCUS10992</name>
</gene>
<reference evidence="1 2" key="2">
    <citation type="submission" date="2018-11" db="EMBL/GenBank/DDBJ databases">
        <authorList>
            <consortium name="Pathogen Informatics"/>
        </authorList>
    </citation>
    <scope>NUCLEOTIDE SEQUENCE [LARGE SCALE GENOMIC DNA]</scope>
    <source>
        <strain evidence="1 2">Costa Rica</strain>
    </source>
</reference>
<accession>A0A0R3PXH5</accession>
<sequence>MNTNNCVLIVPLESKYKRGRWQCFDYYDKKDSSTPAKPRITEPAALQRAITNRGQVT</sequence>
<dbReference type="AlphaFoldDB" id="A0A0R3PXH5"/>
<evidence type="ECO:0000313" key="1">
    <source>
        <dbReference type="EMBL" id="VDM62577.1"/>
    </source>
</evidence>
<name>A0A0R3PXH5_ANGCS</name>
<dbReference type="EMBL" id="UYYA01004591">
    <property type="protein sequence ID" value="VDM62577.1"/>
    <property type="molecule type" value="Genomic_DNA"/>
</dbReference>